<feature type="domain" description="PLD phosphodiesterase" evidence="2">
    <location>
        <begin position="99"/>
        <end position="126"/>
    </location>
</feature>
<dbReference type="EMBL" id="KB933041">
    <property type="protein sequence ID" value="EOO01145.1"/>
    <property type="molecule type" value="Genomic_DNA"/>
</dbReference>
<dbReference type="Proteomes" id="UP000014074">
    <property type="component" value="Unassembled WGS sequence"/>
</dbReference>
<dbReference type="GO" id="GO:0030572">
    <property type="term" value="F:phosphatidyltransferase activity"/>
    <property type="evidence" value="ECO:0007669"/>
    <property type="project" value="UniProtKB-ARBA"/>
</dbReference>
<dbReference type="InterPro" id="IPR001736">
    <property type="entry name" value="PLipase_D/transphosphatidylase"/>
</dbReference>
<feature type="compositionally biased region" description="Basic and acidic residues" evidence="1">
    <location>
        <begin position="221"/>
        <end position="231"/>
    </location>
</feature>
<dbReference type="PROSITE" id="PS50035">
    <property type="entry name" value="PLD"/>
    <property type="match status" value="2"/>
</dbReference>
<dbReference type="eggNOG" id="ENOG502QUKR">
    <property type="taxonomic scope" value="Eukaryota"/>
</dbReference>
<dbReference type="PANTHER" id="PTHR21248:SF22">
    <property type="entry name" value="PHOSPHOLIPASE D"/>
    <property type="match status" value="1"/>
</dbReference>
<gene>
    <name evidence="3" type="ORF">UCRPA7_3388</name>
</gene>
<feature type="compositionally biased region" description="Low complexity" evidence="1">
    <location>
        <begin position="260"/>
        <end position="271"/>
    </location>
</feature>
<dbReference type="SMART" id="SM00155">
    <property type="entry name" value="PLDc"/>
    <property type="match status" value="2"/>
</dbReference>
<feature type="compositionally biased region" description="Polar residues" evidence="1">
    <location>
        <begin position="211"/>
        <end position="220"/>
    </location>
</feature>
<feature type="domain" description="PLD phosphodiesterase" evidence="2">
    <location>
        <begin position="477"/>
        <end position="504"/>
    </location>
</feature>
<dbReference type="OrthoDB" id="9997422at2759"/>
<feature type="region of interest" description="Disordered" evidence="1">
    <location>
        <begin position="211"/>
        <end position="323"/>
    </location>
</feature>
<evidence type="ECO:0000313" key="4">
    <source>
        <dbReference type="Proteomes" id="UP000014074"/>
    </source>
</evidence>
<dbReference type="AlphaFoldDB" id="R8BPC0"/>
<dbReference type="KEGG" id="tmn:UCRPA7_3388"/>
<dbReference type="Pfam" id="PF13091">
    <property type="entry name" value="PLDc_2"/>
    <property type="match status" value="2"/>
</dbReference>
<evidence type="ECO:0000256" key="1">
    <source>
        <dbReference type="SAM" id="MobiDB-lite"/>
    </source>
</evidence>
<dbReference type="PANTHER" id="PTHR21248">
    <property type="entry name" value="CARDIOLIPIN SYNTHASE"/>
    <property type="match status" value="1"/>
</dbReference>
<dbReference type="SUPFAM" id="SSF56024">
    <property type="entry name" value="Phospholipase D/nuclease"/>
    <property type="match status" value="2"/>
</dbReference>
<dbReference type="RefSeq" id="XP_007914123.1">
    <property type="nucleotide sequence ID" value="XM_007915932.1"/>
</dbReference>
<dbReference type="GO" id="GO:0032049">
    <property type="term" value="P:cardiolipin biosynthetic process"/>
    <property type="evidence" value="ECO:0007669"/>
    <property type="project" value="UniProtKB-ARBA"/>
</dbReference>
<evidence type="ECO:0000313" key="3">
    <source>
        <dbReference type="EMBL" id="EOO01145.1"/>
    </source>
</evidence>
<sequence>MSNLIVRAEKEVIVATNYWQNSTASKFISDAIRELSRRAGQRGSKVVVKVIYDRGSPKQLIEPHYIVPEKTYTGKDVGLPHPNEIPNIDLEVMNYHHPMLGTFHAKYMVVDRKIAILQSDNIQDNDNLEMMVHLEGPIVDSVYDMALISWHKKLQPALPSHNTPAVAGGLGCFGAVHESLFGPDGQIKGYNAIVDPKKMAPRDAYSYEQVTQPGLVSDGQQKGDENHDRADIVTGPTTTASLTHPHPRKEEAGNSGGSNEQEQAAAAGKQGTQERGDTPSNEADRDTKAYLNTGNQEIPQSQIQDPSPQGNLLPEHTTDDPHWDEDIAGEIARVQTAVSAKPGETRMQAVNRHLNHTINVGFPYDAPECAPEEEMTPYIPHPPHEPFPIAMVNRPPYGTPNHKSVSTPQNAAWLCALRNAKKNVFIQSPTVNAEPLIPAIIEACERGIDVYCYVCLGYNDAASTLGIKLFSPLMSMRKRSCHIKLMIVDEHIGIVGSGNQDTQSWFHSQEVNVLLDNPDVCRAWIDGLRRNQNTHLYGAVSKEDGEWRDKDGNKAKGAIGPDPGRFSWTTGIVGAVKRLQGTGGF</sequence>
<reference evidence="4" key="1">
    <citation type="journal article" date="2013" name="Genome Announc.">
        <title>Draft genome sequence of the ascomycete Phaeoacremonium aleophilum strain UCR-PA7, a causal agent of the esca disease complex in grapevines.</title>
        <authorList>
            <person name="Blanco-Ulate B."/>
            <person name="Rolshausen P."/>
            <person name="Cantu D."/>
        </authorList>
    </citation>
    <scope>NUCLEOTIDE SEQUENCE [LARGE SCALE GENOMIC DNA]</scope>
    <source>
        <strain evidence="4">UCR-PA7</strain>
    </source>
</reference>
<keyword evidence="4" id="KW-1185">Reference proteome</keyword>
<protein>
    <submittedName>
        <fullName evidence="3">Putative iq calmodulin-binding motif protein</fullName>
    </submittedName>
</protein>
<accession>R8BPC0</accession>
<dbReference type="CDD" id="cd00138">
    <property type="entry name" value="PLDc_SF"/>
    <property type="match status" value="2"/>
</dbReference>
<feature type="compositionally biased region" description="Low complexity" evidence="1">
    <location>
        <begin position="296"/>
        <end position="309"/>
    </location>
</feature>
<name>R8BPC0_PHAM7</name>
<proteinExistence type="predicted"/>
<evidence type="ECO:0000259" key="2">
    <source>
        <dbReference type="PROSITE" id="PS50035"/>
    </source>
</evidence>
<dbReference type="HOGENOM" id="CLU_008053_1_0_1"/>
<dbReference type="Gene3D" id="3.30.870.10">
    <property type="entry name" value="Endonuclease Chain A"/>
    <property type="match status" value="2"/>
</dbReference>
<dbReference type="InterPro" id="IPR025202">
    <property type="entry name" value="PLD-like_dom"/>
</dbReference>
<dbReference type="GeneID" id="19323731"/>
<organism evidence="3 4">
    <name type="scientific">Phaeoacremonium minimum (strain UCR-PA7)</name>
    <name type="common">Esca disease fungus</name>
    <name type="synonym">Togninia minima</name>
    <dbReference type="NCBI Taxonomy" id="1286976"/>
    <lineage>
        <taxon>Eukaryota</taxon>
        <taxon>Fungi</taxon>
        <taxon>Dikarya</taxon>
        <taxon>Ascomycota</taxon>
        <taxon>Pezizomycotina</taxon>
        <taxon>Sordariomycetes</taxon>
        <taxon>Sordariomycetidae</taxon>
        <taxon>Togniniales</taxon>
        <taxon>Togniniaceae</taxon>
        <taxon>Phaeoacremonium</taxon>
    </lineage>
</organism>
<feature type="compositionally biased region" description="Basic and acidic residues" evidence="1">
    <location>
        <begin position="272"/>
        <end position="288"/>
    </location>
</feature>